<dbReference type="PRINTS" id="PR00344">
    <property type="entry name" value="BCTRLSENSOR"/>
</dbReference>
<dbReference type="InterPro" id="IPR003594">
    <property type="entry name" value="HATPase_dom"/>
</dbReference>
<keyword evidence="6" id="KW-0812">Transmembrane</keyword>
<dbReference type="InterPro" id="IPR036097">
    <property type="entry name" value="HisK_dim/P_sf"/>
</dbReference>
<dbReference type="RefSeq" id="WP_158980359.1">
    <property type="nucleotide sequence ID" value="NZ_WSFO01000009.1"/>
</dbReference>
<feature type="transmembrane region" description="Helical" evidence="6">
    <location>
        <begin position="181"/>
        <end position="201"/>
    </location>
</feature>
<protein>
    <recommendedName>
        <fullName evidence="2">histidine kinase</fullName>
        <ecNumber evidence="2">2.7.13.3</ecNumber>
    </recommendedName>
</protein>
<dbReference type="Pfam" id="PF02518">
    <property type="entry name" value="HATPase_c"/>
    <property type="match status" value="1"/>
</dbReference>
<evidence type="ECO:0000259" key="7">
    <source>
        <dbReference type="PROSITE" id="PS50109"/>
    </source>
</evidence>
<dbReference type="SMART" id="SM00388">
    <property type="entry name" value="HisKA"/>
    <property type="match status" value="1"/>
</dbReference>
<organism evidence="9 10">
    <name type="scientific">Parasedimentitalea maritima</name>
    <dbReference type="NCBI Taxonomy" id="2578117"/>
    <lineage>
        <taxon>Bacteria</taxon>
        <taxon>Pseudomonadati</taxon>
        <taxon>Pseudomonadota</taxon>
        <taxon>Alphaproteobacteria</taxon>
        <taxon>Rhodobacterales</taxon>
        <taxon>Paracoccaceae</taxon>
        <taxon>Parasedimentitalea</taxon>
    </lineage>
</organism>
<evidence type="ECO:0000256" key="4">
    <source>
        <dbReference type="ARBA" id="ARBA00023012"/>
    </source>
</evidence>
<dbReference type="SUPFAM" id="SSF52172">
    <property type="entry name" value="CheY-like"/>
    <property type="match status" value="1"/>
</dbReference>
<feature type="domain" description="Response regulatory" evidence="8">
    <location>
        <begin position="495"/>
        <end position="614"/>
    </location>
</feature>
<dbReference type="GO" id="GO:0000155">
    <property type="term" value="F:phosphorelay sensor kinase activity"/>
    <property type="evidence" value="ECO:0007669"/>
    <property type="project" value="InterPro"/>
</dbReference>
<dbReference type="Gene3D" id="3.40.50.2300">
    <property type="match status" value="1"/>
</dbReference>
<dbReference type="FunFam" id="3.30.565.10:FF:000010">
    <property type="entry name" value="Sensor histidine kinase RcsC"/>
    <property type="match status" value="1"/>
</dbReference>
<feature type="modified residue" description="4-aspartylphosphate" evidence="5">
    <location>
        <position position="544"/>
    </location>
</feature>
<proteinExistence type="predicted"/>
<reference evidence="9 10" key="1">
    <citation type="submission" date="2019-12" db="EMBL/GenBank/DDBJ databases">
        <authorList>
            <person name="Zhang Y.-J."/>
        </authorList>
    </citation>
    <scope>NUCLEOTIDE SEQUENCE [LARGE SCALE GENOMIC DNA]</scope>
    <source>
        <strain evidence="9 10">H18S-6</strain>
    </source>
</reference>
<dbReference type="Gene3D" id="3.30.565.10">
    <property type="entry name" value="Histidine kinase-like ATPase, C-terminal domain"/>
    <property type="match status" value="1"/>
</dbReference>
<keyword evidence="6" id="KW-1133">Transmembrane helix</keyword>
<evidence type="ECO:0000313" key="9">
    <source>
        <dbReference type="EMBL" id="KAE9628647.1"/>
    </source>
</evidence>
<sequence>MRSVWGHSSRIWRAIAAIVIVGALVGALLFLEHSARKAEAQQAYNLSSLTWKLSETLFESQRLQMAMLEYKDDPTSLDGLVLATEILWSRLGVIGDNAAIQHDGLSEIVAAYYDFMSRHETEIYEQTKIARDKIDEMIAELDVLSAALRKLWIGDFLHQHRVIIRAAVYDTSHDQELQKKLIVVCILILVSYLIGECLNAFQVASKERSLREQATSASAAKSAFIANVSHEIRTPLNGVIGMAQELSETSLNAEQKDQVDIILSSGELLLSTINDVLDLSKVESTEVTLEPRIFDPVKQLKQTVSLHKANARAKGLVLDFKIRGDFPSRASGDPMRLSQVINNLLSNAIKFTDKGLVYIQATCEEVTGSDNFKLTVEVADTGPGIATASLRHVFQPFFQVDSTTTRKNSGTGLGLTISKTICRAMGGDLSVQSKIGVGSTFTADFFLSVAAEKCDELAVSLSQPDASLHADVLEQTVTTNRVKDLDDPAQKKNLRILLVDDSSTNRKIAKMFIEPRCSQISEAATGAQAVAAAASESFDVILMDIQMPEMDGIEATARIREHEKRKNRSPVPIFALTANVMTHQVKSYLDQGMNQVVAKPIRKVELLALLESFPTQ</sequence>
<feature type="transmembrane region" description="Helical" evidence="6">
    <location>
        <begin position="12"/>
        <end position="31"/>
    </location>
</feature>
<evidence type="ECO:0000256" key="2">
    <source>
        <dbReference type="ARBA" id="ARBA00012438"/>
    </source>
</evidence>
<dbReference type="Proteomes" id="UP000441586">
    <property type="component" value="Unassembled WGS sequence"/>
</dbReference>
<dbReference type="PANTHER" id="PTHR45339:SF1">
    <property type="entry name" value="HYBRID SIGNAL TRANSDUCTION HISTIDINE KINASE J"/>
    <property type="match status" value="1"/>
</dbReference>
<feature type="domain" description="Histidine kinase" evidence="7">
    <location>
        <begin position="227"/>
        <end position="449"/>
    </location>
</feature>
<keyword evidence="6" id="KW-0472">Membrane</keyword>
<dbReference type="PANTHER" id="PTHR45339">
    <property type="entry name" value="HYBRID SIGNAL TRANSDUCTION HISTIDINE KINASE J"/>
    <property type="match status" value="1"/>
</dbReference>
<dbReference type="CDD" id="cd17546">
    <property type="entry name" value="REC_hyHK_CKI1_RcsC-like"/>
    <property type="match status" value="1"/>
</dbReference>
<comment type="caution">
    <text evidence="9">The sequence shown here is derived from an EMBL/GenBank/DDBJ whole genome shotgun (WGS) entry which is preliminary data.</text>
</comment>
<comment type="catalytic activity">
    <reaction evidence="1">
        <text>ATP + protein L-histidine = ADP + protein N-phospho-L-histidine.</text>
        <dbReference type="EC" id="2.7.13.3"/>
    </reaction>
</comment>
<dbReference type="SMART" id="SM00448">
    <property type="entry name" value="REC"/>
    <property type="match status" value="1"/>
</dbReference>
<dbReference type="SMART" id="SM00387">
    <property type="entry name" value="HATPase_c"/>
    <property type="match status" value="1"/>
</dbReference>
<name>A0A6A4RD72_9RHOB</name>
<dbReference type="Pfam" id="PF00512">
    <property type="entry name" value="HisKA"/>
    <property type="match status" value="1"/>
</dbReference>
<evidence type="ECO:0000259" key="8">
    <source>
        <dbReference type="PROSITE" id="PS50110"/>
    </source>
</evidence>
<dbReference type="InterPro" id="IPR005467">
    <property type="entry name" value="His_kinase_dom"/>
</dbReference>
<evidence type="ECO:0000256" key="3">
    <source>
        <dbReference type="ARBA" id="ARBA00022553"/>
    </source>
</evidence>
<evidence type="ECO:0000313" key="10">
    <source>
        <dbReference type="Proteomes" id="UP000441586"/>
    </source>
</evidence>
<keyword evidence="4" id="KW-0902">Two-component regulatory system</keyword>
<keyword evidence="3 5" id="KW-0597">Phosphoprotein</keyword>
<evidence type="ECO:0000256" key="1">
    <source>
        <dbReference type="ARBA" id="ARBA00000085"/>
    </source>
</evidence>
<dbReference type="CDD" id="cd16922">
    <property type="entry name" value="HATPase_EvgS-ArcB-TorS-like"/>
    <property type="match status" value="1"/>
</dbReference>
<dbReference type="Pfam" id="PF00072">
    <property type="entry name" value="Response_reg"/>
    <property type="match status" value="1"/>
</dbReference>
<dbReference type="InterPro" id="IPR011006">
    <property type="entry name" value="CheY-like_superfamily"/>
</dbReference>
<dbReference type="PROSITE" id="PS50110">
    <property type="entry name" value="RESPONSE_REGULATORY"/>
    <property type="match status" value="1"/>
</dbReference>
<dbReference type="AlphaFoldDB" id="A0A6A4RD72"/>
<dbReference type="InterPro" id="IPR003661">
    <property type="entry name" value="HisK_dim/P_dom"/>
</dbReference>
<gene>
    <name evidence="9" type="ORF">GP644_15860</name>
</gene>
<accession>A0A6A4RD72</accession>
<dbReference type="InterPro" id="IPR001789">
    <property type="entry name" value="Sig_transdc_resp-reg_receiver"/>
</dbReference>
<evidence type="ECO:0000256" key="5">
    <source>
        <dbReference type="PROSITE-ProRule" id="PRU00169"/>
    </source>
</evidence>
<dbReference type="SUPFAM" id="SSF55874">
    <property type="entry name" value="ATPase domain of HSP90 chaperone/DNA topoisomerase II/histidine kinase"/>
    <property type="match status" value="1"/>
</dbReference>
<dbReference type="EC" id="2.7.13.3" evidence="2"/>
<dbReference type="InterPro" id="IPR036890">
    <property type="entry name" value="HATPase_C_sf"/>
</dbReference>
<dbReference type="CDD" id="cd00082">
    <property type="entry name" value="HisKA"/>
    <property type="match status" value="1"/>
</dbReference>
<dbReference type="PROSITE" id="PS50109">
    <property type="entry name" value="HIS_KIN"/>
    <property type="match status" value="1"/>
</dbReference>
<dbReference type="SUPFAM" id="SSF47384">
    <property type="entry name" value="Homodimeric domain of signal transducing histidine kinase"/>
    <property type="match status" value="1"/>
</dbReference>
<dbReference type="EMBL" id="WSFO01000009">
    <property type="protein sequence ID" value="KAE9628647.1"/>
    <property type="molecule type" value="Genomic_DNA"/>
</dbReference>
<dbReference type="InterPro" id="IPR004358">
    <property type="entry name" value="Sig_transdc_His_kin-like_C"/>
</dbReference>
<evidence type="ECO:0000256" key="6">
    <source>
        <dbReference type="SAM" id="Phobius"/>
    </source>
</evidence>
<dbReference type="Gene3D" id="1.10.287.130">
    <property type="match status" value="1"/>
</dbReference>